<accession>A0A3B0Y4K6</accession>
<evidence type="ECO:0000313" key="1">
    <source>
        <dbReference type="EMBL" id="VAW69109.1"/>
    </source>
</evidence>
<dbReference type="EMBL" id="UOFJ01000399">
    <property type="protein sequence ID" value="VAW69109.1"/>
    <property type="molecule type" value="Genomic_DNA"/>
</dbReference>
<dbReference type="SUPFAM" id="SSF56784">
    <property type="entry name" value="HAD-like"/>
    <property type="match status" value="1"/>
</dbReference>
<dbReference type="InterPro" id="IPR023214">
    <property type="entry name" value="HAD_sf"/>
</dbReference>
<gene>
    <name evidence="1" type="ORF">MNBD_GAMMA10-2896</name>
</gene>
<name>A0A3B0Y4K6_9ZZZZ</name>
<dbReference type="SFLD" id="SFLDS00003">
    <property type="entry name" value="Haloacid_Dehalogenase"/>
    <property type="match status" value="1"/>
</dbReference>
<dbReference type="CDD" id="cd01427">
    <property type="entry name" value="HAD_like"/>
    <property type="match status" value="1"/>
</dbReference>
<dbReference type="AlphaFoldDB" id="A0A3B0Y4K6"/>
<dbReference type="Pfam" id="PF00702">
    <property type="entry name" value="Hydrolase"/>
    <property type="match status" value="1"/>
</dbReference>
<reference evidence="1" key="1">
    <citation type="submission" date="2018-06" db="EMBL/GenBank/DDBJ databases">
        <authorList>
            <person name="Zhirakovskaya E."/>
        </authorList>
    </citation>
    <scope>NUCLEOTIDE SEQUENCE</scope>
</reference>
<dbReference type="Gene3D" id="3.40.50.1000">
    <property type="entry name" value="HAD superfamily/HAD-like"/>
    <property type="match status" value="1"/>
</dbReference>
<dbReference type="PANTHER" id="PTHR43611">
    <property type="entry name" value="ALPHA-D-GLUCOSE 1-PHOSPHATE PHOSPHATASE"/>
    <property type="match status" value="1"/>
</dbReference>
<dbReference type="NCBIfam" id="NF011564">
    <property type="entry name" value="PRK14988.1"/>
    <property type="match status" value="1"/>
</dbReference>
<dbReference type="PANTHER" id="PTHR43611:SF3">
    <property type="entry name" value="FLAVIN MONONUCLEOTIDE HYDROLASE 1, CHLOROPLATIC"/>
    <property type="match status" value="1"/>
</dbReference>
<organism evidence="1">
    <name type="scientific">hydrothermal vent metagenome</name>
    <dbReference type="NCBI Taxonomy" id="652676"/>
    <lineage>
        <taxon>unclassified sequences</taxon>
        <taxon>metagenomes</taxon>
        <taxon>ecological metagenomes</taxon>
    </lineage>
</organism>
<dbReference type="InterPro" id="IPR006439">
    <property type="entry name" value="HAD-SF_hydro_IA"/>
</dbReference>
<protein>
    <submittedName>
        <fullName evidence="1">GMP/IMP nucleotidase YrfG</fullName>
    </submittedName>
</protein>
<dbReference type="NCBIfam" id="TIGR01509">
    <property type="entry name" value="HAD-SF-IA-v3"/>
    <property type="match status" value="1"/>
</dbReference>
<proteinExistence type="predicted"/>
<sequence>MIDWTKITTVFLDLDGTLLDLHFDNHFWLEYVPQCYALKHSLSIEASHDTLRQKYSAAYGSLNWYCVEYWTQELGLDIASLKHSIREKICVRPHVEEFLQALRMSGRRVVLVTNAHPLSFEIKLQETGLGQYFHRIITSHELSYAKEEAEFWLRLAEIEPVDKAATLFIDDNFEVLDAAKRYGIEHLLAIKRPDSTEKDKEHPHYHLLASFKGLVP</sequence>
<dbReference type="InterPro" id="IPR036412">
    <property type="entry name" value="HAD-like_sf"/>
</dbReference>
<dbReference type="SFLD" id="SFLDG01129">
    <property type="entry name" value="C1.5:_HAD__Beta-PGM__Phosphata"/>
    <property type="match status" value="1"/>
</dbReference>